<accession>A0ABQ8JKG2</accession>
<name>A0ABQ8JKG2_DERPT</name>
<keyword evidence="1" id="KW-0732">Signal</keyword>
<reference evidence="2 3" key="2">
    <citation type="journal article" date="2022" name="Mol. Biol. Evol.">
        <title>Comparative Genomics Reveals Insights into the Divergent Evolution of Astigmatic Mites and Household Pest Adaptations.</title>
        <authorList>
            <person name="Xiong Q."/>
            <person name="Wan A.T."/>
            <person name="Liu X."/>
            <person name="Fung C.S."/>
            <person name="Xiao X."/>
            <person name="Malainual N."/>
            <person name="Hou J."/>
            <person name="Wang L."/>
            <person name="Wang M."/>
            <person name="Yang K.Y."/>
            <person name="Cui Y."/>
            <person name="Leung E.L."/>
            <person name="Nong W."/>
            <person name="Shin S.K."/>
            <person name="Au S.W."/>
            <person name="Jeong K.Y."/>
            <person name="Chew F.T."/>
            <person name="Hui J.H."/>
            <person name="Leung T.F."/>
            <person name="Tungtrongchitr A."/>
            <person name="Zhong N."/>
            <person name="Liu Z."/>
            <person name="Tsui S.K."/>
        </authorList>
    </citation>
    <scope>NUCLEOTIDE SEQUENCE [LARGE SCALE GENOMIC DNA]</scope>
    <source>
        <strain evidence="2">Derp</strain>
    </source>
</reference>
<dbReference type="Pfam" id="PF11642">
    <property type="entry name" value="Blo-t-5"/>
    <property type="match status" value="1"/>
</dbReference>
<organism evidence="2 3">
    <name type="scientific">Dermatophagoides pteronyssinus</name>
    <name type="common">European house dust mite</name>
    <dbReference type="NCBI Taxonomy" id="6956"/>
    <lineage>
        <taxon>Eukaryota</taxon>
        <taxon>Metazoa</taxon>
        <taxon>Ecdysozoa</taxon>
        <taxon>Arthropoda</taxon>
        <taxon>Chelicerata</taxon>
        <taxon>Arachnida</taxon>
        <taxon>Acari</taxon>
        <taxon>Acariformes</taxon>
        <taxon>Sarcoptiformes</taxon>
        <taxon>Astigmata</taxon>
        <taxon>Psoroptidia</taxon>
        <taxon>Analgoidea</taxon>
        <taxon>Pyroglyphidae</taxon>
        <taxon>Dermatophagoidinae</taxon>
        <taxon>Dermatophagoides</taxon>
    </lineage>
</organism>
<proteinExistence type="predicted"/>
<feature type="chain" id="PRO_5046496858" evidence="1">
    <location>
        <begin position="23"/>
        <end position="159"/>
    </location>
</feature>
<sequence>MNQTTLTLFSCIVLLFAIAAIGDNYNYHDWPVPPKSPNFRKEYDQLLFGFVEDHIYRSEAQLIMLYDHFDQYLTNKTDQMFEFLQDEVNNQIIILGQTKQNNYDYYHARNDWNQLETYLVQKMENEMNLLLTFFQKLLDDMKNSLINSTKNNLSNNFFV</sequence>
<reference evidence="2 3" key="1">
    <citation type="journal article" date="2018" name="J. Allergy Clin. Immunol.">
        <title>High-quality assembly of Dermatophagoides pteronyssinus genome and transcriptome reveals a wide range of novel allergens.</title>
        <authorList>
            <person name="Liu X.Y."/>
            <person name="Yang K.Y."/>
            <person name="Wang M.Q."/>
            <person name="Kwok J.S."/>
            <person name="Zeng X."/>
            <person name="Yang Z."/>
            <person name="Xiao X.J."/>
            <person name="Lau C.P."/>
            <person name="Li Y."/>
            <person name="Huang Z.M."/>
            <person name="Ba J.G."/>
            <person name="Yim A.K."/>
            <person name="Ouyang C.Y."/>
            <person name="Ngai S.M."/>
            <person name="Chan T.F."/>
            <person name="Leung E.L."/>
            <person name="Liu L."/>
            <person name="Liu Z.G."/>
            <person name="Tsui S.K."/>
        </authorList>
    </citation>
    <scope>NUCLEOTIDE SEQUENCE [LARGE SCALE GENOMIC DNA]</scope>
    <source>
        <strain evidence="2">Derp</strain>
    </source>
</reference>
<evidence type="ECO:0000313" key="2">
    <source>
        <dbReference type="EMBL" id="KAH9423097.1"/>
    </source>
</evidence>
<protein>
    <submittedName>
        <fullName evidence="2">Uncharacterized protein</fullName>
    </submittedName>
</protein>
<dbReference type="Proteomes" id="UP000887458">
    <property type="component" value="Unassembled WGS sequence"/>
</dbReference>
<feature type="signal peptide" evidence="1">
    <location>
        <begin position="1"/>
        <end position="22"/>
    </location>
</feature>
<evidence type="ECO:0000256" key="1">
    <source>
        <dbReference type="SAM" id="SignalP"/>
    </source>
</evidence>
<comment type="caution">
    <text evidence="2">The sequence shown here is derived from an EMBL/GenBank/DDBJ whole genome shotgun (WGS) entry which is preliminary data.</text>
</comment>
<dbReference type="InterPro" id="IPR020306">
    <property type="entry name" value="Mite_allergen_group-5/21"/>
</dbReference>
<evidence type="ECO:0000313" key="3">
    <source>
        <dbReference type="Proteomes" id="UP000887458"/>
    </source>
</evidence>
<keyword evidence="3" id="KW-1185">Reference proteome</keyword>
<gene>
    <name evidence="2" type="ORF">DERP_007691</name>
</gene>
<dbReference type="EMBL" id="NJHN03000034">
    <property type="protein sequence ID" value="KAH9423097.1"/>
    <property type="molecule type" value="Genomic_DNA"/>
</dbReference>